<name>A0ABY6LWQ5_9ARAC</name>
<keyword evidence="1" id="KW-0479">Metal-binding</keyword>
<dbReference type="PROSITE" id="PS50158">
    <property type="entry name" value="ZF_CCHC"/>
    <property type="match status" value="1"/>
</dbReference>
<dbReference type="PANTHER" id="PTHR11439:SF483">
    <property type="entry name" value="PEPTIDE SYNTHASE GLIP-LIKE, PUTATIVE (AFU_ORTHOLOGUE AFUA_3G12920)-RELATED"/>
    <property type="match status" value="1"/>
</dbReference>
<dbReference type="InterPro" id="IPR043502">
    <property type="entry name" value="DNA/RNA_pol_sf"/>
</dbReference>
<reference evidence="6 7" key="1">
    <citation type="submission" date="2022-03" db="EMBL/GenBank/DDBJ databases">
        <title>A chromosomal length assembly of Cordylochernes scorpioides.</title>
        <authorList>
            <person name="Zeh D."/>
            <person name="Zeh J."/>
        </authorList>
    </citation>
    <scope>NUCLEOTIDE SEQUENCE [LARGE SCALE GENOMIC DNA]</scope>
    <source>
        <strain evidence="6">IN4F17</strain>
        <tissue evidence="6">Whole Body</tissue>
    </source>
</reference>
<dbReference type="InterPro" id="IPR001878">
    <property type="entry name" value="Znf_CCHC"/>
</dbReference>
<dbReference type="InterPro" id="IPR013103">
    <property type="entry name" value="RVT_2"/>
</dbReference>
<feature type="region of interest" description="Disordered" evidence="3">
    <location>
        <begin position="99"/>
        <end position="118"/>
    </location>
</feature>
<sequence length="970" mass="111965">MNESMKEYIARIMNIHRKLDKGGHGFKDTELALIMLMGLPKTYEPMILNLEQNKEKLSTKIVKAKLLLEEKRQLRHDTIEEETTSRAFVIKEEKQPTFHERRKYHPAEKTQEASTSHNYQKNTQAKAVKCFCCGKMGYIAKKCRFNPAVKERFCFTENKGTSEENVLIVPEIEGILLSVGIIEKLGNTVYFENGNVKVLNQQGELLVTAPRNGNTYYIEEFNNSARITKVREDIWHRRLGHLNKEAVAKMNIREKRSDNQCTESMESKMKKLPFSIYSNKNKRASYPLELIHSDVVGPINPRSKGGSNYFVTFIDDFSHYTVVYFMKNKNEVMEKFKEYKNFVENFHERRIRHCDLIMERSIATQILTGFLSKMASEGQLSVPRTLNKMRYPEGTKGYKVWDFRNDKIYVTRNVRFSEDIFPCKKPNDPTKSFELDQFSTTSEEEDFYEEKLIHQRDQQTKMNDRNLCAVRKELRKKKGEETKIKCDIMKNPQPSTEEPSTIEEALCGPEATNWSEAIQRELQGLEEKGAWEIVPRPVKKRVIDSRWVFKRKFDSYGNLREYRARLVARGFHQIPNVDFGKKYSPVIKHKSIRFLLALAVVREWNIFQMDVKSAYLNAPLHETVYMELPESSLNHENFSNEVCLLKKSIYGLKQSGHEWKEKLDQILTSIGLERSRMDPCVYFSKDIILGVYVDDLLVTTSSVESYVKFKSSIQREVDIKDLGEVSDLLSVRIKRNKDSNLELDQTHYIEEILKEYGMEHAKEASTPLDPGMFTEGPGGKEACRMTRPDIAYAVSYLSKFNSSPLQQHWNAVKHLLRYLKKTKDLKLVFSKTGKKLVAFADADWGSDKEDRKSYSGHIFVLGGAAISWCSRKQKCVALSTAEAEYYAMCKAAKEALCEPSYCLPGFGGGPAVVNPTPPIEQFLAQRGFWERGDELQYASLEHPTHALLDSGPEIWLANPSFEYSHSGDIH</sequence>
<dbReference type="InterPro" id="IPR036397">
    <property type="entry name" value="RNaseH_sf"/>
</dbReference>
<organism evidence="6 7">
    <name type="scientific">Cordylochernes scorpioides</name>
    <dbReference type="NCBI Taxonomy" id="51811"/>
    <lineage>
        <taxon>Eukaryota</taxon>
        <taxon>Metazoa</taxon>
        <taxon>Ecdysozoa</taxon>
        <taxon>Arthropoda</taxon>
        <taxon>Chelicerata</taxon>
        <taxon>Arachnida</taxon>
        <taxon>Pseudoscorpiones</taxon>
        <taxon>Cheliferoidea</taxon>
        <taxon>Chernetidae</taxon>
        <taxon>Cordylochernes</taxon>
    </lineage>
</organism>
<feature type="domain" description="Integrase catalytic" evidence="5">
    <location>
        <begin position="283"/>
        <end position="383"/>
    </location>
</feature>
<feature type="compositionally biased region" description="Basic and acidic residues" evidence="3">
    <location>
        <begin position="99"/>
        <end position="111"/>
    </location>
</feature>
<dbReference type="SUPFAM" id="SSF53098">
    <property type="entry name" value="Ribonuclease H-like"/>
    <property type="match status" value="1"/>
</dbReference>
<keyword evidence="7" id="KW-1185">Reference proteome</keyword>
<evidence type="ECO:0000259" key="4">
    <source>
        <dbReference type="PROSITE" id="PS50158"/>
    </source>
</evidence>
<evidence type="ECO:0000256" key="2">
    <source>
        <dbReference type="SAM" id="Coils"/>
    </source>
</evidence>
<dbReference type="InterPro" id="IPR012337">
    <property type="entry name" value="RNaseH-like_sf"/>
</dbReference>
<feature type="domain" description="CCHC-type" evidence="4">
    <location>
        <begin position="129"/>
        <end position="144"/>
    </location>
</feature>
<evidence type="ECO:0000256" key="3">
    <source>
        <dbReference type="SAM" id="MobiDB-lite"/>
    </source>
</evidence>
<accession>A0ABY6LWQ5</accession>
<dbReference type="CDD" id="cd09272">
    <property type="entry name" value="RNase_HI_RT_Ty1"/>
    <property type="match status" value="1"/>
</dbReference>
<keyword evidence="1" id="KW-0863">Zinc-finger</keyword>
<dbReference type="Pfam" id="PF25597">
    <property type="entry name" value="SH3_retrovirus"/>
    <property type="match status" value="1"/>
</dbReference>
<dbReference type="InterPro" id="IPR057670">
    <property type="entry name" value="SH3_retrovirus"/>
</dbReference>
<dbReference type="SUPFAM" id="SSF57756">
    <property type="entry name" value="Retrovirus zinc finger-like domains"/>
    <property type="match status" value="1"/>
</dbReference>
<dbReference type="PANTHER" id="PTHR11439">
    <property type="entry name" value="GAG-POL-RELATED RETROTRANSPOSON"/>
    <property type="match status" value="1"/>
</dbReference>
<dbReference type="PROSITE" id="PS50994">
    <property type="entry name" value="INTEGRASE"/>
    <property type="match status" value="1"/>
</dbReference>
<dbReference type="Pfam" id="PF07727">
    <property type="entry name" value="RVT_2"/>
    <property type="match status" value="1"/>
</dbReference>
<evidence type="ECO:0000313" key="6">
    <source>
        <dbReference type="EMBL" id="UYV83970.1"/>
    </source>
</evidence>
<dbReference type="EMBL" id="CP092886">
    <property type="protein sequence ID" value="UYV83970.1"/>
    <property type="molecule type" value="Genomic_DNA"/>
</dbReference>
<gene>
    <name evidence="6" type="ORF">LAZ67_X000731</name>
</gene>
<evidence type="ECO:0008006" key="8">
    <source>
        <dbReference type="Google" id="ProtNLM"/>
    </source>
</evidence>
<feature type="coiled-coil region" evidence="2">
    <location>
        <begin position="47"/>
        <end position="74"/>
    </location>
</feature>
<evidence type="ECO:0000313" key="7">
    <source>
        <dbReference type="Proteomes" id="UP001235939"/>
    </source>
</evidence>
<dbReference type="SUPFAM" id="SSF56672">
    <property type="entry name" value="DNA/RNA polymerases"/>
    <property type="match status" value="1"/>
</dbReference>
<evidence type="ECO:0000259" key="5">
    <source>
        <dbReference type="PROSITE" id="PS50994"/>
    </source>
</evidence>
<keyword evidence="2" id="KW-0175">Coiled coil</keyword>
<evidence type="ECO:0000256" key="1">
    <source>
        <dbReference type="PROSITE-ProRule" id="PRU00047"/>
    </source>
</evidence>
<proteinExistence type="predicted"/>
<protein>
    <recommendedName>
        <fullName evidence="8">Retrovirus-related Pol polyprotein from transposon TNT 1-94</fullName>
    </recommendedName>
</protein>
<dbReference type="InterPro" id="IPR036875">
    <property type="entry name" value="Znf_CCHC_sf"/>
</dbReference>
<dbReference type="InterPro" id="IPR001584">
    <property type="entry name" value="Integrase_cat-core"/>
</dbReference>
<keyword evidence="1" id="KW-0862">Zinc</keyword>
<dbReference type="Gene3D" id="3.30.420.10">
    <property type="entry name" value="Ribonuclease H-like superfamily/Ribonuclease H"/>
    <property type="match status" value="1"/>
</dbReference>
<dbReference type="Pfam" id="PF14223">
    <property type="entry name" value="Retrotran_gag_2"/>
    <property type="match status" value="1"/>
</dbReference>
<dbReference type="Proteomes" id="UP001235939">
    <property type="component" value="Chromosome X"/>
</dbReference>